<proteinExistence type="predicted"/>
<dbReference type="OrthoDB" id="7207122at2"/>
<evidence type="ECO:0000313" key="2">
    <source>
        <dbReference type="EMBL" id="ALR20233.1"/>
    </source>
</evidence>
<dbReference type="Pfam" id="PF12680">
    <property type="entry name" value="SnoaL_2"/>
    <property type="match status" value="1"/>
</dbReference>
<evidence type="ECO:0000313" key="3">
    <source>
        <dbReference type="Proteomes" id="UP000056968"/>
    </source>
</evidence>
<dbReference type="STRING" id="1332080.ATN00_07865"/>
<gene>
    <name evidence="2" type="ORF">ATN00_07865</name>
</gene>
<name>A0A0S3EXT9_9SPHN</name>
<feature type="domain" description="SnoaL-like" evidence="1">
    <location>
        <begin position="17"/>
        <end position="113"/>
    </location>
</feature>
<dbReference type="InterPro" id="IPR037401">
    <property type="entry name" value="SnoaL-like"/>
</dbReference>
<reference evidence="2 3" key="1">
    <citation type="submission" date="2015-11" db="EMBL/GenBank/DDBJ databases">
        <title>A Two-component Flavoprotein Monooxygenase System MeaXY Responsible for para-Hydroxylation of 2-Methyl-6-ethylaniline and 2,6-Diethylaniline in Sphingobium baderi DE-13.</title>
        <authorList>
            <person name="Cheng M."/>
            <person name="Meng Q."/>
            <person name="Yang Y."/>
            <person name="Chu C."/>
            <person name="Yan X."/>
            <person name="He J."/>
            <person name="Li S."/>
        </authorList>
    </citation>
    <scope>NUCLEOTIDE SEQUENCE [LARGE SCALE GENOMIC DNA]</scope>
    <source>
        <strain evidence="2 3">DE-13</strain>
    </source>
</reference>
<dbReference type="EMBL" id="CP013264">
    <property type="protein sequence ID" value="ALR20233.1"/>
    <property type="molecule type" value="Genomic_DNA"/>
</dbReference>
<dbReference type="Proteomes" id="UP000056968">
    <property type="component" value="Chromosome"/>
</dbReference>
<dbReference type="InterPro" id="IPR032710">
    <property type="entry name" value="NTF2-like_dom_sf"/>
</dbReference>
<keyword evidence="3" id="KW-1185">Reference proteome</keyword>
<organism evidence="2 3">
    <name type="scientific">Sphingobium baderi</name>
    <dbReference type="NCBI Taxonomy" id="1332080"/>
    <lineage>
        <taxon>Bacteria</taxon>
        <taxon>Pseudomonadati</taxon>
        <taxon>Pseudomonadota</taxon>
        <taxon>Alphaproteobacteria</taxon>
        <taxon>Sphingomonadales</taxon>
        <taxon>Sphingomonadaceae</taxon>
        <taxon>Sphingobium</taxon>
    </lineage>
</organism>
<dbReference type="Gene3D" id="3.10.450.50">
    <property type="match status" value="1"/>
</dbReference>
<dbReference type="SUPFAM" id="SSF54427">
    <property type="entry name" value="NTF2-like"/>
    <property type="match status" value="1"/>
</dbReference>
<accession>A0A0S3EXT9</accession>
<dbReference type="AlphaFoldDB" id="A0A0S3EXT9"/>
<sequence>MSVTIDRDEAMRLAQFWASVSEEHNTDKFQTVLHDDFTMWYNFDPQYRSRAEFVETLKAAHAMFENQKNEDLKITITERGFILQATMTGVLAGENISSPYCFVAEVREGKVYRGEEYFDTAQLTKKAGRPGEGMV</sequence>
<protein>
    <recommendedName>
        <fullName evidence="1">SnoaL-like domain-containing protein</fullName>
    </recommendedName>
</protein>
<dbReference type="KEGG" id="sbd:ATN00_07865"/>
<evidence type="ECO:0000259" key="1">
    <source>
        <dbReference type="Pfam" id="PF12680"/>
    </source>
</evidence>